<protein>
    <submittedName>
        <fullName evidence="1">Variable outer membrane protein</fullName>
    </submittedName>
</protein>
<evidence type="ECO:0000313" key="2">
    <source>
        <dbReference type="Proteomes" id="UP000019148"/>
    </source>
</evidence>
<dbReference type="AlphaFoldDB" id="W6TEZ9"/>
<dbReference type="EMBL" id="AZIT01000083">
    <property type="protein sequence ID" value="ETZ17217.1"/>
    <property type="molecule type" value="Genomic_DNA"/>
</dbReference>
<evidence type="ECO:0000313" key="1">
    <source>
        <dbReference type="EMBL" id="ETZ17217.1"/>
    </source>
</evidence>
<accession>W6TEZ9</accession>
<dbReference type="Proteomes" id="UP000019148">
    <property type="component" value="Unassembled WGS sequence"/>
</dbReference>
<sequence length="43" mass="4386">MASGSDAIGNAVKNQFAVVDDKLSVVSLVKGIKAIVGGTIKRK</sequence>
<comment type="caution">
    <text evidence="1">The sequence shown here is derived from an EMBL/GenBank/DDBJ whole genome shotgun (WGS) entry which is preliminary data.</text>
</comment>
<dbReference type="SUPFAM" id="SSF74748">
    <property type="entry name" value="Variable surface antigen VlsE"/>
    <property type="match status" value="1"/>
</dbReference>
<organism evidence="1 2">
    <name type="scientific">Borrelia duttonii CR2A</name>
    <dbReference type="NCBI Taxonomy" id="1432657"/>
    <lineage>
        <taxon>Bacteria</taxon>
        <taxon>Pseudomonadati</taxon>
        <taxon>Spirochaetota</taxon>
        <taxon>Spirochaetia</taxon>
        <taxon>Spirochaetales</taxon>
        <taxon>Borreliaceae</taxon>
        <taxon>Borrelia</taxon>
    </lineage>
</organism>
<proteinExistence type="predicted"/>
<dbReference type="PATRIC" id="fig|1432657.3.peg.1751"/>
<gene>
    <name evidence="1" type="ORF">BDCR2A_01871</name>
</gene>
<name>W6TEZ9_9SPIR</name>
<reference evidence="1 2" key="1">
    <citation type="submission" date="2013-12" db="EMBL/GenBank/DDBJ databases">
        <title>Comparative genomics of relapsing fever spirochetes.</title>
        <authorList>
            <person name="Schwan T.G."/>
            <person name="Raffel S.J."/>
            <person name="Porcella S.F."/>
        </authorList>
    </citation>
    <scope>NUCLEOTIDE SEQUENCE [LARGE SCALE GENOMIC DNA]</scope>
    <source>
        <strain evidence="1 2">CR2A</strain>
    </source>
</reference>